<evidence type="ECO:0000313" key="2">
    <source>
        <dbReference type="EMBL" id="MCY0965606.1"/>
    </source>
</evidence>
<organism evidence="2 3">
    <name type="scientific">Parathalassolituus penaei</name>
    <dbReference type="NCBI Taxonomy" id="2997323"/>
    <lineage>
        <taxon>Bacteria</taxon>
        <taxon>Pseudomonadati</taxon>
        <taxon>Pseudomonadota</taxon>
        <taxon>Gammaproteobacteria</taxon>
        <taxon>Oceanospirillales</taxon>
        <taxon>Oceanospirillaceae</taxon>
        <taxon>Parathalassolituus</taxon>
    </lineage>
</organism>
<dbReference type="RefSeq" id="WP_283173820.1">
    <property type="nucleotide sequence ID" value="NZ_JAPNOA010000028.1"/>
</dbReference>
<feature type="domain" description="DUF6129" evidence="1">
    <location>
        <begin position="25"/>
        <end position="73"/>
    </location>
</feature>
<accession>A0A9X3EE98</accession>
<dbReference type="EMBL" id="JAPNOA010000028">
    <property type="protein sequence ID" value="MCY0965606.1"/>
    <property type="molecule type" value="Genomic_DNA"/>
</dbReference>
<keyword evidence="3" id="KW-1185">Reference proteome</keyword>
<gene>
    <name evidence="2" type="ORF">OUO13_10440</name>
</gene>
<proteinExistence type="predicted"/>
<dbReference type="Proteomes" id="UP001150830">
    <property type="component" value="Unassembled WGS sequence"/>
</dbReference>
<reference evidence="2" key="1">
    <citation type="submission" date="2022-11" db="EMBL/GenBank/DDBJ databases">
        <title>Parathalassolutuus dongxingensis gen. nov., sp. nov., a novel member of family Oceanospirillaceae isolated from a coastal shrimp pond in Guangxi, China.</title>
        <authorList>
            <person name="Chen H."/>
        </authorList>
    </citation>
    <scope>NUCLEOTIDE SEQUENCE</scope>
    <source>
        <strain evidence="2">G-43</strain>
    </source>
</reference>
<sequence>MIDANTLEQALALVDQQGLSEQTISQLRQQFPGCHFTWCMEDDIHFPHSYRDTEQYRVYLVDSRNHCSILTNEPALASGVVLAEVMGE</sequence>
<evidence type="ECO:0000313" key="3">
    <source>
        <dbReference type="Proteomes" id="UP001150830"/>
    </source>
</evidence>
<dbReference type="AlphaFoldDB" id="A0A9X3EE98"/>
<dbReference type="Pfam" id="PF19624">
    <property type="entry name" value="DUF6129"/>
    <property type="match status" value="1"/>
</dbReference>
<protein>
    <submittedName>
        <fullName evidence="2">DUF6129 family protein</fullName>
    </submittedName>
</protein>
<dbReference type="InterPro" id="IPR046132">
    <property type="entry name" value="DUF6129"/>
</dbReference>
<name>A0A9X3EE98_9GAMM</name>
<comment type="caution">
    <text evidence="2">The sequence shown here is derived from an EMBL/GenBank/DDBJ whole genome shotgun (WGS) entry which is preliminary data.</text>
</comment>
<evidence type="ECO:0000259" key="1">
    <source>
        <dbReference type="Pfam" id="PF19624"/>
    </source>
</evidence>